<keyword evidence="2" id="KW-0479">Metal-binding</keyword>
<dbReference type="AlphaFoldDB" id="A0A923N3E6"/>
<dbReference type="InterPro" id="IPR034660">
    <property type="entry name" value="DinB/YfiT-like"/>
</dbReference>
<dbReference type="EMBL" id="JACRUL010000092">
    <property type="protein sequence ID" value="MBC5846242.1"/>
    <property type="molecule type" value="Genomic_DNA"/>
</dbReference>
<reference evidence="3 4" key="1">
    <citation type="submission" date="2020-08" db="EMBL/GenBank/DDBJ databases">
        <title>Description of novel Flavobacterium F-392 isolate.</title>
        <authorList>
            <person name="Saticioglu I.B."/>
            <person name="Duman M."/>
            <person name="Altun S."/>
        </authorList>
    </citation>
    <scope>NUCLEOTIDE SEQUENCE [LARGE SCALE GENOMIC DNA]</scope>
    <source>
        <strain evidence="3 4">F-392</strain>
    </source>
</reference>
<sequence>MNNNTLAAEAKDVLMQLVACIDQLNFDEYTQKINLLSKSTIGEHTRHIIELFEQLLSGYETENINYDTRKRDIRIQENIDFATERIANIIQQLERNDKQLLLTTLYNNQEMIIESNYYRELMYNIEHCIHHQAIIKIALLHFGKTEIAENLGVAKSTIEYRKQCAQ</sequence>
<dbReference type="GO" id="GO:0046872">
    <property type="term" value="F:metal ion binding"/>
    <property type="evidence" value="ECO:0007669"/>
    <property type="project" value="UniProtKB-KW"/>
</dbReference>
<dbReference type="SUPFAM" id="SSF109854">
    <property type="entry name" value="DinB/YfiT-like putative metalloenzymes"/>
    <property type="match status" value="1"/>
</dbReference>
<dbReference type="InterPro" id="IPR007837">
    <property type="entry name" value="DinB"/>
</dbReference>
<comment type="similarity">
    <text evidence="1">Belongs to the DinB family.</text>
</comment>
<evidence type="ECO:0000256" key="1">
    <source>
        <dbReference type="ARBA" id="ARBA00008635"/>
    </source>
</evidence>
<organism evidence="3 4">
    <name type="scientific">Flavobacterium muglaense</name>
    <dbReference type="NCBI Taxonomy" id="2764716"/>
    <lineage>
        <taxon>Bacteria</taxon>
        <taxon>Pseudomonadati</taxon>
        <taxon>Bacteroidota</taxon>
        <taxon>Flavobacteriia</taxon>
        <taxon>Flavobacteriales</taxon>
        <taxon>Flavobacteriaceae</taxon>
        <taxon>Flavobacterium</taxon>
    </lineage>
</organism>
<dbReference type="PANTHER" id="PTHR39473">
    <property type="match status" value="1"/>
</dbReference>
<protein>
    <submittedName>
        <fullName evidence="3">DinB family protein</fullName>
    </submittedName>
</protein>
<comment type="caution">
    <text evidence="3">The sequence shown here is derived from an EMBL/GenBank/DDBJ whole genome shotgun (WGS) entry which is preliminary data.</text>
</comment>
<proteinExistence type="inferred from homology"/>
<dbReference type="Proteomes" id="UP000641454">
    <property type="component" value="Unassembled WGS sequence"/>
</dbReference>
<evidence type="ECO:0000313" key="3">
    <source>
        <dbReference type="EMBL" id="MBC5846242.1"/>
    </source>
</evidence>
<dbReference type="RefSeq" id="WP_187021714.1">
    <property type="nucleotide sequence ID" value="NZ_JACRUK010000091.1"/>
</dbReference>
<evidence type="ECO:0000256" key="2">
    <source>
        <dbReference type="ARBA" id="ARBA00022723"/>
    </source>
</evidence>
<name>A0A923N3E6_9FLAO</name>
<gene>
    <name evidence="3" type="ORF">H8R25_17650</name>
</gene>
<dbReference type="Pfam" id="PF05163">
    <property type="entry name" value="DinB"/>
    <property type="match status" value="1"/>
</dbReference>
<evidence type="ECO:0000313" key="4">
    <source>
        <dbReference type="Proteomes" id="UP000641454"/>
    </source>
</evidence>
<dbReference type="Gene3D" id="1.20.120.450">
    <property type="entry name" value="dinb family like domain"/>
    <property type="match status" value="1"/>
</dbReference>
<accession>A0A923N3E6</accession>
<dbReference type="PANTHER" id="PTHR39473:SF1">
    <property type="entry name" value="DINB-LIKE DOMAIN-CONTAINING PROTEIN"/>
    <property type="match status" value="1"/>
</dbReference>
<keyword evidence="4" id="KW-1185">Reference proteome</keyword>